<feature type="compositionally biased region" description="Polar residues" evidence="1">
    <location>
        <begin position="28"/>
        <end position="40"/>
    </location>
</feature>
<sequence length="133" mass="15049">MRSKNLSSAWQHSSSHLRTHKKSHHQPYLSSTRSHHQPTPTNMKISLFALLLIRVQVGYSDECRSNTIITCDHGIDGNGDCEASVGLHTFCCTEGHNIGGRYKFQKWAMVPAYSEKGKRECGEDLKGKRWCAF</sequence>
<feature type="region of interest" description="Disordered" evidence="1">
    <location>
        <begin position="1"/>
        <end position="40"/>
    </location>
</feature>
<keyword evidence="3" id="KW-1185">Reference proteome</keyword>
<dbReference type="OrthoDB" id="4954273at2759"/>
<proteinExistence type="predicted"/>
<gene>
    <name evidence="2" type="ORF">EJ03DRAFT_84249</name>
</gene>
<dbReference type="Proteomes" id="UP000799436">
    <property type="component" value="Unassembled WGS sequence"/>
</dbReference>
<name>A0A6G1LBV1_9PEZI</name>
<evidence type="ECO:0000313" key="2">
    <source>
        <dbReference type="EMBL" id="KAF2770049.1"/>
    </source>
</evidence>
<dbReference type="AlphaFoldDB" id="A0A6G1LBV1"/>
<dbReference type="EMBL" id="ML995829">
    <property type="protein sequence ID" value="KAF2770049.1"/>
    <property type="molecule type" value="Genomic_DNA"/>
</dbReference>
<accession>A0A6G1LBV1</accession>
<reference evidence="2" key="1">
    <citation type="journal article" date="2020" name="Stud. Mycol.">
        <title>101 Dothideomycetes genomes: a test case for predicting lifestyles and emergence of pathogens.</title>
        <authorList>
            <person name="Haridas S."/>
            <person name="Albert R."/>
            <person name="Binder M."/>
            <person name="Bloem J."/>
            <person name="Labutti K."/>
            <person name="Salamov A."/>
            <person name="Andreopoulos B."/>
            <person name="Baker S."/>
            <person name="Barry K."/>
            <person name="Bills G."/>
            <person name="Bluhm B."/>
            <person name="Cannon C."/>
            <person name="Castanera R."/>
            <person name="Culley D."/>
            <person name="Daum C."/>
            <person name="Ezra D."/>
            <person name="Gonzalez J."/>
            <person name="Henrissat B."/>
            <person name="Kuo A."/>
            <person name="Liang C."/>
            <person name="Lipzen A."/>
            <person name="Lutzoni F."/>
            <person name="Magnuson J."/>
            <person name="Mondo S."/>
            <person name="Nolan M."/>
            <person name="Ohm R."/>
            <person name="Pangilinan J."/>
            <person name="Park H.-J."/>
            <person name="Ramirez L."/>
            <person name="Alfaro M."/>
            <person name="Sun H."/>
            <person name="Tritt A."/>
            <person name="Yoshinaga Y."/>
            <person name="Zwiers L.-H."/>
            <person name="Turgeon B."/>
            <person name="Goodwin S."/>
            <person name="Spatafora J."/>
            <person name="Crous P."/>
            <person name="Grigoriev I."/>
        </authorList>
    </citation>
    <scope>NUCLEOTIDE SEQUENCE</scope>
    <source>
        <strain evidence="2">CBS 116005</strain>
    </source>
</reference>
<feature type="compositionally biased region" description="Polar residues" evidence="1">
    <location>
        <begin position="1"/>
        <end position="14"/>
    </location>
</feature>
<organism evidence="2 3">
    <name type="scientific">Teratosphaeria nubilosa</name>
    <dbReference type="NCBI Taxonomy" id="161662"/>
    <lineage>
        <taxon>Eukaryota</taxon>
        <taxon>Fungi</taxon>
        <taxon>Dikarya</taxon>
        <taxon>Ascomycota</taxon>
        <taxon>Pezizomycotina</taxon>
        <taxon>Dothideomycetes</taxon>
        <taxon>Dothideomycetidae</taxon>
        <taxon>Mycosphaerellales</taxon>
        <taxon>Teratosphaeriaceae</taxon>
        <taxon>Teratosphaeria</taxon>
    </lineage>
</organism>
<evidence type="ECO:0000256" key="1">
    <source>
        <dbReference type="SAM" id="MobiDB-lite"/>
    </source>
</evidence>
<evidence type="ECO:0000313" key="3">
    <source>
        <dbReference type="Proteomes" id="UP000799436"/>
    </source>
</evidence>
<protein>
    <submittedName>
        <fullName evidence="2">Uncharacterized protein</fullName>
    </submittedName>
</protein>
<feature type="compositionally biased region" description="Basic residues" evidence="1">
    <location>
        <begin position="15"/>
        <end position="25"/>
    </location>
</feature>